<dbReference type="PRINTS" id="PR00081">
    <property type="entry name" value="GDHRDH"/>
</dbReference>
<dbReference type="CDD" id="cd05233">
    <property type="entry name" value="SDR_c"/>
    <property type="match status" value="1"/>
</dbReference>
<dbReference type="PANTHER" id="PTHR43639">
    <property type="entry name" value="OXIDOREDUCTASE, SHORT-CHAIN DEHYDROGENASE/REDUCTASE FAMILY (AFU_ORTHOLOGUE AFUA_5G02870)"/>
    <property type="match status" value="1"/>
</dbReference>
<dbReference type="SUPFAM" id="SSF51735">
    <property type="entry name" value="NAD(P)-binding Rossmann-fold domains"/>
    <property type="match status" value="1"/>
</dbReference>
<keyword evidence="4" id="KW-1185">Reference proteome</keyword>
<evidence type="ECO:0000313" key="3">
    <source>
        <dbReference type="EMBL" id="SOD59109.1"/>
    </source>
</evidence>
<accession>A0A286DKF9</accession>
<proteinExistence type="inferred from homology"/>
<dbReference type="EMBL" id="OCNE01000001">
    <property type="protein sequence ID" value="SOD59109.1"/>
    <property type="molecule type" value="Genomic_DNA"/>
</dbReference>
<organism evidence="3 4">
    <name type="scientific">Streptomyces zhaozhouensis</name>
    <dbReference type="NCBI Taxonomy" id="1300267"/>
    <lineage>
        <taxon>Bacteria</taxon>
        <taxon>Bacillati</taxon>
        <taxon>Actinomycetota</taxon>
        <taxon>Actinomycetes</taxon>
        <taxon>Kitasatosporales</taxon>
        <taxon>Streptomycetaceae</taxon>
        <taxon>Streptomyces</taxon>
    </lineage>
</organism>
<dbReference type="Gene3D" id="3.40.50.720">
    <property type="entry name" value="NAD(P)-binding Rossmann-like Domain"/>
    <property type="match status" value="1"/>
</dbReference>
<dbReference type="Pfam" id="PF13561">
    <property type="entry name" value="adh_short_C2"/>
    <property type="match status" value="1"/>
</dbReference>
<keyword evidence="2" id="KW-0560">Oxidoreductase</keyword>
<gene>
    <name evidence="3" type="ORF">SAMN06297387_101486</name>
</gene>
<dbReference type="GO" id="GO:0016491">
    <property type="term" value="F:oxidoreductase activity"/>
    <property type="evidence" value="ECO:0007669"/>
    <property type="project" value="UniProtKB-KW"/>
</dbReference>
<dbReference type="InterPro" id="IPR002347">
    <property type="entry name" value="SDR_fam"/>
</dbReference>
<evidence type="ECO:0000256" key="2">
    <source>
        <dbReference type="ARBA" id="ARBA00023002"/>
    </source>
</evidence>
<reference evidence="3 4" key="1">
    <citation type="submission" date="2017-09" db="EMBL/GenBank/DDBJ databases">
        <authorList>
            <person name="Ehlers B."/>
            <person name="Leendertz F.H."/>
        </authorList>
    </citation>
    <scope>NUCLEOTIDE SEQUENCE [LARGE SCALE GENOMIC DNA]</scope>
    <source>
        <strain evidence="3 4">CGMCC 4.7095</strain>
    </source>
</reference>
<evidence type="ECO:0000256" key="1">
    <source>
        <dbReference type="ARBA" id="ARBA00006484"/>
    </source>
</evidence>
<sequence length="248" mass="25375">MVTGAGHGIGEAVAEALGRRGVAVLCAYLRAADGGGDGEPVAARVRAAGGRAAAFEADLAQPASAARLFDAAEELLGPVDTLVNNASGWVQDSFDATRPDAVGRASAPVTPETVAHQFAVDAQAPALLIAEFARRHRERGADWGRIVGLTSGGGELGFPGEVSYGAAKAAQTHYTLSAAAELARHGITANVVHPPVTDTGWITDEVRAFVAGSATHFHVADPAEVAETIAFLVSPEARLVTGNVLTLR</sequence>
<protein>
    <submittedName>
        <fullName evidence="3">3-oxoacyl-[acyl-carrier protein] reductase</fullName>
    </submittedName>
</protein>
<evidence type="ECO:0000313" key="4">
    <source>
        <dbReference type="Proteomes" id="UP000219072"/>
    </source>
</evidence>
<dbReference type="PANTHER" id="PTHR43639:SF1">
    <property type="entry name" value="SHORT-CHAIN DEHYDROGENASE_REDUCTASE FAMILY PROTEIN"/>
    <property type="match status" value="1"/>
</dbReference>
<comment type="similarity">
    <text evidence="1">Belongs to the short-chain dehydrogenases/reductases (SDR) family.</text>
</comment>
<dbReference type="AlphaFoldDB" id="A0A286DKF9"/>
<dbReference type="PRINTS" id="PR00080">
    <property type="entry name" value="SDRFAMILY"/>
</dbReference>
<dbReference type="Proteomes" id="UP000219072">
    <property type="component" value="Unassembled WGS sequence"/>
</dbReference>
<dbReference type="InterPro" id="IPR036291">
    <property type="entry name" value="NAD(P)-bd_dom_sf"/>
</dbReference>
<name>A0A286DKF9_9ACTN</name>